<evidence type="ECO:0000259" key="6">
    <source>
        <dbReference type="PROSITE" id="PS50222"/>
    </source>
</evidence>
<dbReference type="Pfam" id="PF13499">
    <property type="entry name" value="EF-hand_7"/>
    <property type="match status" value="1"/>
</dbReference>
<dbReference type="GO" id="GO:0005509">
    <property type="term" value="F:calcium ion binding"/>
    <property type="evidence" value="ECO:0007669"/>
    <property type="project" value="InterPro"/>
</dbReference>
<evidence type="ECO:0000256" key="2">
    <source>
        <dbReference type="ARBA" id="ARBA00022737"/>
    </source>
</evidence>
<feature type="domain" description="EF-hand" evidence="6">
    <location>
        <begin position="64"/>
        <end position="93"/>
    </location>
</feature>
<dbReference type="PROSITE" id="PS50222">
    <property type="entry name" value="EF_HAND_2"/>
    <property type="match status" value="3"/>
</dbReference>
<dbReference type="AlphaFoldDB" id="A0A7S2C3E2"/>
<reference evidence="7" key="1">
    <citation type="submission" date="2021-01" db="EMBL/GenBank/DDBJ databases">
        <authorList>
            <person name="Corre E."/>
            <person name="Pelletier E."/>
            <person name="Niang G."/>
            <person name="Scheremetjew M."/>
            <person name="Finn R."/>
            <person name="Kale V."/>
            <person name="Holt S."/>
            <person name="Cochrane G."/>
            <person name="Meng A."/>
            <person name="Brown T."/>
            <person name="Cohen L."/>
        </authorList>
    </citation>
    <scope>NUCLEOTIDE SEQUENCE</scope>
    <source>
        <strain evidence="7">RCC1693</strain>
    </source>
</reference>
<name>A0A7S2C3E2_9STRA</name>
<dbReference type="InterPro" id="IPR002048">
    <property type="entry name" value="EF_hand_dom"/>
</dbReference>
<feature type="compositionally biased region" description="Basic and acidic residues" evidence="5">
    <location>
        <begin position="319"/>
        <end position="328"/>
    </location>
</feature>
<dbReference type="PRINTS" id="PR00450">
    <property type="entry name" value="RECOVERIN"/>
</dbReference>
<evidence type="ECO:0000256" key="3">
    <source>
        <dbReference type="ARBA" id="ARBA00022837"/>
    </source>
</evidence>
<feature type="compositionally biased region" description="Basic residues" evidence="5">
    <location>
        <begin position="329"/>
        <end position="342"/>
    </location>
</feature>
<dbReference type="SMART" id="SM00054">
    <property type="entry name" value="EFh"/>
    <property type="match status" value="3"/>
</dbReference>
<feature type="coiled-coil region" evidence="4">
    <location>
        <begin position="252"/>
        <end position="283"/>
    </location>
</feature>
<sequence length="342" mass="40931">MGAANSVPTPDSRTLKAMELGHINMKELGIFWSAFRSIDKKLTGSVDISDFYKFFEEKRSIFGDAIFELIDCNQSGSLDFGEFVHAVVTYCLFEQDEMLRFCFYIFDKDKNGYIEQEELRWMVNILYGLGPTDKLKGNTKVAVDRLDFNDDGKVDFKEFKEFNRSFPALFYPAFRIQVNMINLIAGDAWWEKKKRWLQDEKDRKRAREEYSKRKEKARLRKMQQRKIRKKMGYVRYFCCFLERKKYELLFPIEDSDNKNEKTAAQLAEERAKAREKAKHLAELAIKNPETEEWHMYKATKGKRKLVKEQRILKQKRPRVKEMDREERKQQRRSKKHHEAAFR</sequence>
<evidence type="ECO:0000256" key="5">
    <source>
        <dbReference type="SAM" id="MobiDB-lite"/>
    </source>
</evidence>
<proteinExistence type="predicted"/>
<accession>A0A7S2C3E2</accession>
<dbReference type="EMBL" id="HBGT01015391">
    <property type="protein sequence ID" value="CAD9414088.1"/>
    <property type="molecule type" value="Transcribed_RNA"/>
</dbReference>
<protein>
    <recommendedName>
        <fullName evidence="6">EF-hand domain-containing protein</fullName>
    </recommendedName>
</protein>
<dbReference type="Gene3D" id="1.10.238.10">
    <property type="entry name" value="EF-hand"/>
    <property type="match status" value="1"/>
</dbReference>
<feature type="domain" description="EF-hand" evidence="6">
    <location>
        <begin position="94"/>
        <end position="129"/>
    </location>
</feature>
<dbReference type="InterPro" id="IPR018247">
    <property type="entry name" value="EF_Hand_1_Ca_BS"/>
</dbReference>
<gene>
    <name evidence="7" type="ORF">FPAR1323_LOCUS8220</name>
</gene>
<feature type="domain" description="EF-hand" evidence="6">
    <location>
        <begin position="134"/>
        <end position="169"/>
    </location>
</feature>
<dbReference type="PANTHER" id="PTHR45942">
    <property type="entry name" value="PROTEIN PHOSPATASE 3 REGULATORY SUBUNIT B ALPHA ISOFORM TYPE 1"/>
    <property type="match status" value="1"/>
</dbReference>
<keyword evidence="3" id="KW-0106">Calcium</keyword>
<organism evidence="7">
    <name type="scientific">Florenciella parvula</name>
    <dbReference type="NCBI Taxonomy" id="236787"/>
    <lineage>
        <taxon>Eukaryota</taxon>
        <taxon>Sar</taxon>
        <taxon>Stramenopiles</taxon>
        <taxon>Ochrophyta</taxon>
        <taxon>Dictyochophyceae</taxon>
        <taxon>Florenciellales</taxon>
        <taxon>Florenciella</taxon>
    </lineage>
</organism>
<keyword evidence="4" id="KW-0175">Coiled coil</keyword>
<evidence type="ECO:0000256" key="4">
    <source>
        <dbReference type="SAM" id="Coils"/>
    </source>
</evidence>
<evidence type="ECO:0000256" key="1">
    <source>
        <dbReference type="ARBA" id="ARBA00022723"/>
    </source>
</evidence>
<dbReference type="InterPro" id="IPR011992">
    <property type="entry name" value="EF-hand-dom_pair"/>
</dbReference>
<evidence type="ECO:0000313" key="7">
    <source>
        <dbReference type="EMBL" id="CAD9414088.1"/>
    </source>
</evidence>
<keyword evidence="2" id="KW-0677">Repeat</keyword>
<dbReference type="PROSITE" id="PS00018">
    <property type="entry name" value="EF_HAND_1"/>
    <property type="match status" value="3"/>
</dbReference>
<feature type="region of interest" description="Disordered" evidence="5">
    <location>
        <begin position="304"/>
        <end position="342"/>
    </location>
</feature>
<keyword evidence="1" id="KW-0479">Metal-binding</keyword>
<dbReference type="CDD" id="cd00051">
    <property type="entry name" value="EFh"/>
    <property type="match status" value="1"/>
</dbReference>
<dbReference type="SUPFAM" id="SSF47473">
    <property type="entry name" value="EF-hand"/>
    <property type="match status" value="1"/>
</dbReference>